<dbReference type="EMBL" id="JAKRVY010000001">
    <property type="protein sequence ID" value="MCL9812371.1"/>
    <property type="molecule type" value="Genomic_DNA"/>
</dbReference>
<protein>
    <recommendedName>
        <fullName evidence="6">MarR family transcriptional regulator</fullName>
    </recommendedName>
</protein>
<feature type="region of interest" description="Disordered" evidence="1">
    <location>
        <begin position="276"/>
        <end position="326"/>
    </location>
</feature>
<feature type="compositionally biased region" description="Low complexity" evidence="1">
    <location>
        <begin position="286"/>
        <end position="308"/>
    </location>
</feature>
<dbReference type="Pfam" id="PF24034">
    <property type="entry name" value="DUF7343"/>
    <property type="match status" value="1"/>
</dbReference>
<evidence type="ECO:0000256" key="1">
    <source>
        <dbReference type="SAM" id="MobiDB-lite"/>
    </source>
</evidence>
<evidence type="ECO:0000259" key="3">
    <source>
        <dbReference type="Pfam" id="PF24036"/>
    </source>
</evidence>
<dbReference type="InterPro" id="IPR055767">
    <property type="entry name" value="DUF7343"/>
</dbReference>
<dbReference type="Pfam" id="PF24036">
    <property type="entry name" value="DUF7345"/>
    <property type="match status" value="1"/>
</dbReference>
<sequence>MDSRDHWGLVLCLAVGVVAVLAVGGVAGAVDDRSHSLQESGPETPTAQEAFDADDVRLTVTVDSDGTAAWTVEYWKQLDDDESEEAFASIESDVEENPEEYVDGFAESMDDTVASAAEETDREMSASGYTVATRTESIPQEYGVLTYQFEWSGFAAVDGDRMEIGDAISGFFLDDQSRLVVGWPSEYSLVDVRPEPGETRSDSVLWRGSETSFVGDEPRVVVSTEPDDSDGLDNGPVDGEESDGVPLIPVGGGVTGVALLFMLWWLYSRGLADEPDDDGAATAQSDAGTEPAAATETPDASDDGSSANDDGDATAESDDGPPSELLSNEERVIQLLEQHDGRLKQQQVVQELDWTDAKTSQVIGELREEGTVETFRIGRENVVRLPEVDENDMI</sequence>
<dbReference type="Proteomes" id="UP001202674">
    <property type="component" value="Unassembled WGS sequence"/>
</dbReference>
<dbReference type="InterPro" id="IPR055769">
    <property type="entry name" value="DUF7345"/>
</dbReference>
<comment type="caution">
    <text evidence="4">The sequence shown here is derived from an EMBL/GenBank/DDBJ whole genome shotgun (WGS) entry which is preliminary data.</text>
</comment>
<reference evidence="4 5" key="1">
    <citation type="journal article" date="2022" name="Syst. Appl. Microbiol.">
        <title>Natronocalculus amylovorans gen. nov., sp. nov., and Natranaeroarchaeum aerophilus sp. nov., dominant culturable amylolytic natronoarchaea from hypersaline soda lakes in southwestern Siberia.</title>
        <authorList>
            <person name="Sorokin D.Y."/>
            <person name="Elcheninov A.G."/>
            <person name="Khizhniak T.V."/>
            <person name="Koenen M."/>
            <person name="Bale N.J."/>
            <person name="Damste J.S.S."/>
            <person name="Kublanov I.V."/>
        </authorList>
    </citation>
    <scope>NUCLEOTIDE SEQUENCE [LARGE SCALE GENOMIC DNA]</scope>
    <source>
        <strain evidence="4 5">AArc-St1-1</strain>
    </source>
</reference>
<evidence type="ECO:0008006" key="6">
    <source>
        <dbReference type="Google" id="ProtNLM"/>
    </source>
</evidence>
<dbReference type="RefSeq" id="WP_250593997.1">
    <property type="nucleotide sequence ID" value="NZ_JAKRVY010000001.1"/>
</dbReference>
<dbReference type="AlphaFoldDB" id="A0AAE3FNS5"/>
<proteinExistence type="predicted"/>
<evidence type="ECO:0000313" key="5">
    <source>
        <dbReference type="Proteomes" id="UP001202674"/>
    </source>
</evidence>
<feature type="domain" description="DUF7345" evidence="3">
    <location>
        <begin position="59"/>
        <end position="187"/>
    </location>
</feature>
<name>A0AAE3FNS5_9EURY</name>
<feature type="domain" description="DUF7343" evidence="2">
    <location>
        <begin position="325"/>
        <end position="386"/>
    </location>
</feature>
<evidence type="ECO:0000313" key="4">
    <source>
        <dbReference type="EMBL" id="MCL9812371.1"/>
    </source>
</evidence>
<gene>
    <name evidence="4" type="ORF">AArcSt11_01730</name>
</gene>
<accession>A0AAE3FNS5</accession>
<organism evidence="4 5">
    <name type="scientific">Natranaeroarchaeum aerophilus</name>
    <dbReference type="NCBI Taxonomy" id="2917711"/>
    <lineage>
        <taxon>Archaea</taxon>
        <taxon>Methanobacteriati</taxon>
        <taxon>Methanobacteriota</taxon>
        <taxon>Stenosarchaea group</taxon>
        <taxon>Halobacteria</taxon>
        <taxon>Halobacteriales</taxon>
        <taxon>Natronoarchaeaceae</taxon>
        <taxon>Natranaeroarchaeum</taxon>
    </lineage>
</organism>
<feature type="compositionally biased region" description="Acidic residues" evidence="1">
    <location>
        <begin position="309"/>
        <end position="321"/>
    </location>
</feature>
<feature type="region of interest" description="Disordered" evidence="1">
    <location>
        <begin position="216"/>
        <end position="246"/>
    </location>
</feature>
<keyword evidence="5" id="KW-1185">Reference proteome</keyword>
<evidence type="ECO:0000259" key="2">
    <source>
        <dbReference type="Pfam" id="PF24034"/>
    </source>
</evidence>